<dbReference type="GO" id="GO:0005737">
    <property type="term" value="C:cytoplasm"/>
    <property type="evidence" value="ECO:0007669"/>
    <property type="project" value="UniProtKB-SubCell"/>
</dbReference>
<feature type="domain" description="PH" evidence="4">
    <location>
        <begin position="445"/>
        <end position="556"/>
    </location>
</feature>
<dbReference type="InterPro" id="IPR001331">
    <property type="entry name" value="GDS_CDC24_CS"/>
</dbReference>
<dbReference type="Gene3D" id="1.20.900.10">
    <property type="entry name" value="Dbl homology (DH) domain"/>
    <property type="match status" value="1"/>
</dbReference>
<dbReference type="PROSITE" id="PS00741">
    <property type="entry name" value="DH_1"/>
    <property type="match status" value="1"/>
</dbReference>
<dbReference type="Gene3D" id="2.30.29.30">
    <property type="entry name" value="Pleckstrin-homology domain (PH domain)/Phosphotyrosine-binding domain (PTB)"/>
    <property type="match status" value="1"/>
</dbReference>
<evidence type="ECO:0000259" key="4">
    <source>
        <dbReference type="PROSITE" id="PS50003"/>
    </source>
</evidence>
<reference evidence="6" key="1">
    <citation type="submission" date="2020-05" db="EMBL/GenBank/DDBJ databases">
        <title>Phylogenomic resolution of chytrid fungi.</title>
        <authorList>
            <person name="Stajich J.E."/>
            <person name="Amses K."/>
            <person name="Simmons R."/>
            <person name="Seto K."/>
            <person name="Myers J."/>
            <person name="Bonds A."/>
            <person name="Quandt C.A."/>
            <person name="Barry K."/>
            <person name="Liu P."/>
            <person name="Grigoriev I."/>
            <person name="Longcore J.E."/>
            <person name="James T.Y."/>
        </authorList>
    </citation>
    <scope>NUCLEOTIDE SEQUENCE</scope>
    <source>
        <strain evidence="6">JEL0476</strain>
    </source>
</reference>
<dbReference type="InterPro" id="IPR035899">
    <property type="entry name" value="DBL_dom_sf"/>
</dbReference>
<evidence type="ECO:0000256" key="1">
    <source>
        <dbReference type="ARBA" id="ARBA00004496"/>
    </source>
</evidence>
<feature type="compositionally biased region" description="Low complexity" evidence="3">
    <location>
        <begin position="1289"/>
        <end position="1308"/>
    </location>
</feature>
<feature type="compositionally biased region" description="Basic residues" evidence="3">
    <location>
        <begin position="607"/>
        <end position="618"/>
    </location>
</feature>
<dbReference type="PROSITE" id="PS50010">
    <property type="entry name" value="DH_2"/>
    <property type="match status" value="1"/>
</dbReference>
<dbReference type="GO" id="GO:0005085">
    <property type="term" value="F:guanyl-nucleotide exchange factor activity"/>
    <property type="evidence" value="ECO:0007669"/>
    <property type="project" value="InterPro"/>
</dbReference>
<evidence type="ECO:0000256" key="2">
    <source>
        <dbReference type="ARBA" id="ARBA00022490"/>
    </source>
</evidence>
<dbReference type="EMBL" id="JADGJW010000412">
    <property type="protein sequence ID" value="KAJ3217737.1"/>
    <property type="molecule type" value="Genomic_DNA"/>
</dbReference>
<dbReference type="SUPFAM" id="SSF48065">
    <property type="entry name" value="DBL homology domain (DH-domain)"/>
    <property type="match status" value="1"/>
</dbReference>
<dbReference type="Pfam" id="PF00621">
    <property type="entry name" value="RhoGEF"/>
    <property type="match status" value="1"/>
</dbReference>
<dbReference type="PANTHER" id="PTHR46006">
    <property type="entry name" value="RHO GUANINE NUCLEOTIDE EXCHANGE FACTOR AT 64C, ISOFORM A"/>
    <property type="match status" value="1"/>
</dbReference>
<dbReference type="PANTHER" id="PTHR46006:SF6">
    <property type="entry name" value="INTERSECTIN-2 ISOFORM X1"/>
    <property type="match status" value="1"/>
</dbReference>
<dbReference type="GO" id="GO:0035556">
    <property type="term" value="P:intracellular signal transduction"/>
    <property type="evidence" value="ECO:0007669"/>
    <property type="project" value="InterPro"/>
</dbReference>
<protein>
    <submittedName>
        <fullName evidence="6">Myosin 10A, isoform D</fullName>
    </submittedName>
</protein>
<dbReference type="CDD" id="cd00160">
    <property type="entry name" value="RhoGEF"/>
    <property type="match status" value="1"/>
</dbReference>
<feature type="compositionally biased region" description="Polar residues" evidence="3">
    <location>
        <begin position="1199"/>
        <end position="1209"/>
    </location>
</feature>
<dbReference type="PROSITE" id="PS50003">
    <property type="entry name" value="PH_DOMAIN"/>
    <property type="match status" value="1"/>
</dbReference>
<name>A0AAD5XV16_9FUNG</name>
<comment type="caution">
    <text evidence="6">The sequence shown here is derived from an EMBL/GenBank/DDBJ whole genome shotgun (WGS) entry which is preliminary data.</text>
</comment>
<evidence type="ECO:0000259" key="5">
    <source>
        <dbReference type="PROSITE" id="PS50010"/>
    </source>
</evidence>
<feature type="region of interest" description="Disordered" evidence="3">
    <location>
        <begin position="600"/>
        <end position="623"/>
    </location>
</feature>
<dbReference type="SMART" id="SM00233">
    <property type="entry name" value="PH"/>
    <property type="match status" value="1"/>
</dbReference>
<evidence type="ECO:0000313" key="7">
    <source>
        <dbReference type="Proteomes" id="UP001211065"/>
    </source>
</evidence>
<dbReference type="SUPFAM" id="SSF50729">
    <property type="entry name" value="PH domain-like"/>
    <property type="match status" value="1"/>
</dbReference>
<comment type="subcellular location">
    <subcellularLocation>
        <location evidence="1">Cytoplasm</location>
    </subcellularLocation>
</comment>
<feature type="region of interest" description="Disordered" evidence="3">
    <location>
        <begin position="1361"/>
        <end position="1391"/>
    </location>
</feature>
<dbReference type="Proteomes" id="UP001211065">
    <property type="component" value="Unassembled WGS sequence"/>
</dbReference>
<dbReference type="InterPro" id="IPR011993">
    <property type="entry name" value="PH-like_dom_sf"/>
</dbReference>
<evidence type="ECO:0000256" key="3">
    <source>
        <dbReference type="SAM" id="MobiDB-lite"/>
    </source>
</evidence>
<dbReference type="SMART" id="SM00325">
    <property type="entry name" value="RhoGEF"/>
    <property type="match status" value="1"/>
</dbReference>
<accession>A0AAD5XV16</accession>
<organism evidence="6 7">
    <name type="scientific">Clydaea vesicula</name>
    <dbReference type="NCBI Taxonomy" id="447962"/>
    <lineage>
        <taxon>Eukaryota</taxon>
        <taxon>Fungi</taxon>
        <taxon>Fungi incertae sedis</taxon>
        <taxon>Chytridiomycota</taxon>
        <taxon>Chytridiomycota incertae sedis</taxon>
        <taxon>Chytridiomycetes</taxon>
        <taxon>Lobulomycetales</taxon>
        <taxon>Lobulomycetaceae</taxon>
        <taxon>Clydaea</taxon>
    </lineage>
</organism>
<dbReference type="InterPro" id="IPR000219">
    <property type="entry name" value="DH_dom"/>
</dbReference>
<dbReference type="InterPro" id="IPR051480">
    <property type="entry name" value="Endocytic_GEF_Adapter"/>
</dbReference>
<feature type="domain" description="DH" evidence="5">
    <location>
        <begin position="231"/>
        <end position="413"/>
    </location>
</feature>
<feature type="region of interest" description="Disordered" evidence="3">
    <location>
        <begin position="1284"/>
        <end position="1308"/>
    </location>
</feature>
<feature type="compositionally biased region" description="Polar residues" evidence="3">
    <location>
        <begin position="1120"/>
        <end position="1151"/>
    </location>
</feature>
<dbReference type="GO" id="GO:0035025">
    <property type="term" value="P:positive regulation of Rho protein signal transduction"/>
    <property type="evidence" value="ECO:0007669"/>
    <property type="project" value="TreeGrafter"/>
</dbReference>
<keyword evidence="7" id="KW-1185">Reference proteome</keyword>
<feature type="region of interest" description="Disordered" evidence="3">
    <location>
        <begin position="1117"/>
        <end position="1209"/>
    </location>
</feature>
<proteinExistence type="predicted"/>
<gene>
    <name evidence="6" type="primary">MYO20_2</name>
    <name evidence="6" type="ORF">HK099_005365</name>
</gene>
<sequence length="1391" mass="157027">MQIDSALESPLSVLECRSYSLDRSFSSSISNSINHFSSSDESEASTNLKRSSLTSQVKKKKLSWKEMFLASTTRSPKSSLLNPNRTNIPHIASPKQSLNFSPRLSIDFLNEKILDLDRQSISSNASTSSIRKLKMKFFKNQQKSFNDNNSVATSANGFVQCASKEQKKNKKDIHIFHTGIGGVLEENKWNEFTSNEIDFQYCLDNGFGKLKENNEKILVLDLSKLSSSEISRQEIMYELYVTEKEYIRDLRIIINVFLIEMEDRNIATEKETKIIFSNLGRLLPLHDILLDQLEKNRICGLFTNVGEIFLDMKLMKLEYTYYCANYPESTEFIQEKKLSNGEFQLFLQFCQLKPECRNLELSAFLLKPIQRIMKYPLLIQQLLNHTPEDHSEYSVLTKAYDNIKKVVENVNEKKKDIETLLKYTKVLSRLEFNAFLSTKNKTSRIVLLDGILTKHSNKKIVSTSIRTYCILFSDCFVVSTYSGKTNNFDLSAGFCKILFLGHIHEITEVKDRGHEKDRHEFSVTIQSEPKDIVLRFSTPTFREKNIWINTIQNLLAKELHNKNTSSTRYTTKYIDDDLESHIESNVEKYSAVGYNLPMQRSFSPPPRQKKIKQSKHNSKQSSIFSDIKSDTDYSNCNLSSRYSIGDSGVDVHFSKSPTPKPSLLRSSVDFVEDLNQQLLTNNSNSIVHIDLIKGMEGLGEAPPPRLDSLQERQAEVKEKVLVEEKQNKSEQSILSSGCELPFTRDDPAISSSECSEVKSRVESINSQFKNDDKMQTLKHIELDEVASKIREDATKTDLNAESCETVNATSSLESINECKLQLQSETLSVHEINEKIDAAPELIQNYGYEENNSINDIIKENIDTVEVTVSANEMEVTVFNYVNDKLVEKVVDENDKKAIEEVSLNANSQVIEDTEIPEPIKENGTSNIYNNDICQGEPSKVKVLRTNLISRNNTEMEIGSKKKEFTATSSISVKDRLKFFESSAEKQTQYISSSPMKVTSQKFNNSASRINMNNSSVASTSIRRKQEEFLKKPSSLGSQNLNIKKQLINSTVHSANLELVKTRKKTEAGLPQEFGTLYARTEKKVYRKEAGLLNTASMKETSNSSLDTSRVIFPDEKSFSRNSSLEKSSQNTAGEKQFTSTSNEKQSNQSLLREKSPTRGFIRQKSPTRIPIHEKSSKPLARGNVPLPGKLHEKPAIKGNSSEKTSTSTNLIRENPSTKIFALSSAINPNHNSIVKVGSKSRTSLTTVELKGMEGAKTKYTPLTNKPVIYSKVELTKPTITKNKSNVPSKLDNAASNSNKSNSGWNTSKKLIKKNNDVDSQQFALQNTKILLQAEQASKRKTYNLSNNTATKSTTVKSFKLPDSNSANVKPFSTSKSSTVKNFKLPTSGQI</sequence>
<evidence type="ECO:0000313" key="6">
    <source>
        <dbReference type="EMBL" id="KAJ3217737.1"/>
    </source>
</evidence>
<keyword evidence="2" id="KW-0963">Cytoplasm</keyword>
<dbReference type="InterPro" id="IPR001849">
    <property type="entry name" value="PH_domain"/>
</dbReference>